<dbReference type="Proteomes" id="UP000240418">
    <property type="component" value="Unassembled WGS sequence"/>
</dbReference>
<sequence length="492" mass="53379">MKTYQMYIDGAWTDAAGKETFESKNPYTGAPWAVIPRGQQEDADRAVAAATRAFRSDDWAGMTATNRGHLLRKLGDLIAKNAEALARTEVQDNGKLFNEMFFQLKYVPEWFYYYAGLADKIEGSVIPIDKPDMLNFTRYEPLGVCVGITAWNSPLLLLAYKLAPALAAGNTFIVKPSEFTSASTLELAKIVDQVGLPKGVFNVVTGFGAEVGASLVEHEGVAKVAFTGSEQTGRHIAEVAARTFKKVTLELGGKSPNIVFADAEMDNAVNGVISGIFAASGQTCIAGSRLLVERSAHDAFLDKLLRLAKIARIGDPMNTDTQVGPVTTEQQLEKILGYIDVAKGEGAETLMGGGRPDRPELGNGWFVEPTIFGGVRNDMRIAQEEVFGPVLSVIPFDSADEALSIANDSSYGLAAGVWTQDIRKIKHFSERLQAGTIWANTYRVISYMTPLGGYKNSGLGRENGQNAIYQYLQTKSVMISTASEVANPFIMR</sequence>
<dbReference type="FunFam" id="3.40.605.10:FF:000007">
    <property type="entry name" value="NAD/NADP-dependent betaine aldehyde dehydrogenase"/>
    <property type="match status" value="1"/>
</dbReference>
<dbReference type="Gene3D" id="3.40.309.10">
    <property type="entry name" value="Aldehyde Dehydrogenase, Chain A, domain 2"/>
    <property type="match status" value="1"/>
</dbReference>
<evidence type="ECO:0000259" key="5">
    <source>
        <dbReference type="Pfam" id="PF00171"/>
    </source>
</evidence>
<dbReference type="InterPro" id="IPR015590">
    <property type="entry name" value="Aldehyde_DH_dom"/>
</dbReference>
<dbReference type="RefSeq" id="WP_106610559.1">
    <property type="nucleotide sequence ID" value="NZ_PYGJ01000027.1"/>
</dbReference>
<dbReference type="GO" id="GO:0016620">
    <property type="term" value="F:oxidoreductase activity, acting on the aldehyde or oxo group of donors, NAD or NADP as acceptor"/>
    <property type="evidence" value="ECO:0007669"/>
    <property type="project" value="InterPro"/>
</dbReference>
<keyword evidence="2 4" id="KW-0560">Oxidoreductase</keyword>
<comment type="similarity">
    <text evidence="1 4">Belongs to the aldehyde dehydrogenase family.</text>
</comment>
<evidence type="ECO:0000256" key="4">
    <source>
        <dbReference type="RuleBase" id="RU003345"/>
    </source>
</evidence>
<dbReference type="Pfam" id="PF00171">
    <property type="entry name" value="Aldedh"/>
    <property type="match status" value="1"/>
</dbReference>
<evidence type="ECO:0000256" key="1">
    <source>
        <dbReference type="ARBA" id="ARBA00009986"/>
    </source>
</evidence>
<gene>
    <name evidence="6" type="ORF">CLV88_12714</name>
</gene>
<evidence type="ECO:0000313" key="7">
    <source>
        <dbReference type="Proteomes" id="UP000240418"/>
    </source>
</evidence>
<dbReference type="InterPro" id="IPR016160">
    <property type="entry name" value="Ald_DH_CS_CYS"/>
</dbReference>
<dbReference type="OrthoDB" id="9812625at2"/>
<dbReference type="FunFam" id="3.40.309.10:FF:000012">
    <property type="entry name" value="Betaine aldehyde dehydrogenase"/>
    <property type="match status" value="1"/>
</dbReference>
<feature type="active site" evidence="3">
    <location>
        <position position="250"/>
    </location>
</feature>
<reference evidence="6 7" key="1">
    <citation type="submission" date="2018-03" db="EMBL/GenBank/DDBJ databases">
        <title>Genomic Encyclopedia of Archaeal and Bacterial Type Strains, Phase II (KMG-II): from individual species to whole genera.</title>
        <authorList>
            <person name="Goeker M."/>
        </authorList>
    </citation>
    <scope>NUCLEOTIDE SEQUENCE [LARGE SCALE GENOMIC DNA]</scope>
    <source>
        <strain evidence="6 7">DSM 100673</strain>
    </source>
</reference>
<dbReference type="PROSITE" id="PS00687">
    <property type="entry name" value="ALDEHYDE_DEHYDR_GLU"/>
    <property type="match status" value="1"/>
</dbReference>
<proteinExistence type="inferred from homology"/>
<evidence type="ECO:0000256" key="3">
    <source>
        <dbReference type="PROSITE-ProRule" id="PRU10007"/>
    </source>
</evidence>
<protein>
    <submittedName>
        <fullName evidence="6">Aldehyde dehydrogenase (NAD+)</fullName>
    </submittedName>
</protein>
<evidence type="ECO:0000256" key="2">
    <source>
        <dbReference type="ARBA" id="ARBA00023002"/>
    </source>
</evidence>
<dbReference type="CDD" id="cd07114">
    <property type="entry name" value="ALDH_DhaS"/>
    <property type="match status" value="1"/>
</dbReference>
<feature type="domain" description="Aldehyde dehydrogenase" evidence="5">
    <location>
        <begin position="12"/>
        <end position="477"/>
    </location>
</feature>
<dbReference type="InterPro" id="IPR029510">
    <property type="entry name" value="Ald_DH_CS_GLU"/>
</dbReference>
<accession>A0A2P8EZB9</accession>
<dbReference type="InterPro" id="IPR016161">
    <property type="entry name" value="Ald_DH/histidinol_DH"/>
</dbReference>
<keyword evidence="7" id="KW-1185">Reference proteome</keyword>
<name>A0A2P8EZB9_9RHOB</name>
<dbReference type="PROSITE" id="PS00070">
    <property type="entry name" value="ALDEHYDE_DEHYDR_CYS"/>
    <property type="match status" value="1"/>
</dbReference>
<dbReference type="EMBL" id="PYGJ01000027">
    <property type="protein sequence ID" value="PSL14813.1"/>
    <property type="molecule type" value="Genomic_DNA"/>
</dbReference>
<dbReference type="Gene3D" id="3.40.605.10">
    <property type="entry name" value="Aldehyde Dehydrogenase, Chain A, domain 1"/>
    <property type="match status" value="1"/>
</dbReference>
<dbReference type="SUPFAM" id="SSF53720">
    <property type="entry name" value="ALDH-like"/>
    <property type="match status" value="1"/>
</dbReference>
<dbReference type="AlphaFoldDB" id="A0A2P8EZB9"/>
<dbReference type="InterPro" id="IPR016163">
    <property type="entry name" value="Ald_DH_C"/>
</dbReference>
<comment type="caution">
    <text evidence="6">The sequence shown here is derived from an EMBL/GenBank/DDBJ whole genome shotgun (WGS) entry which is preliminary data.</text>
</comment>
<evidence type="ECO:0000313" key="6">
    <source>
        <dbReference type="EMBL" id="PSL14813.1"/>
    </source>
</evidence>
<dbReference type="InterPro" id="IPR016162">
    <property type="entry name" value="Ald_DH_N"/>
</dbReference>
<organism evidence="6 7">
    <name type="scientific">Shimia abyssi</name>
    <dbReference type="NCBI Taxonomy" id="1662395"/>
    <lineage>
        <taxon>Bacteria</taxon>
        <taxon>Pseudomonadati</taxon>
        <taxon>Pseudomonadota</taxon>
        <taxon>Alphaproteobacteria</taxon>
        <taxon>Rhodobacterales</taxon>
        <taxon>Roseobacteraceae</taxon>
    </lineage>
</organism>
<dbReference type="PANTHER" id="PTHR11699">
    <property type="entry name" value="ALDEHYDE DEHYDROGENASE-RELATED"/>
    <property type="match status" value="1"/>
</dbReference>